<comment type="similarity">
    <text evidence="1">Belongs to the peptidase S10 family.</text>
</comment>
<accession>A0A3P7PQ71</accession>
<dbReference type="AlphaFoldDB" id="A0A3P7PQ71"/>
<dbReference type="Proteomes" id="UP000271889">
    <property type="component" value="Unassembled WGS sequence"/>
</dbReference>
<dbReference type="InterPro" id="IPR001563">
    <property type="entry name" value="Peptidase_S10"/>
</dbReference>
<dbReference type="InterPro" id="IPR029058">
    <property type="entry name" value="AB_hydrolase_fold"/>
</dbReference>
<dbReference type="Gene3D" id="3.40.50.11320">
    <property type="match status" value="1"/>
</dbReference>
<name>A0A3P7PQ71_CYLGO</name>
<dbReference type="GO" id="GO:0006508">
    <property type="term" value="P:proteolysis"/>
    <property type="evidence" value="ECO:0007669"/>
    <property type="project" value="InterPro"/>
</dbReference>
<dbReference type="EMBL" id="UYRV01105818">
    <property type="protein sequence ID" value="VDN21649.1"/>
    <property type="molecule type" value="Genomic_DNA"/>
</dbReference>
<evidence type="ECO:0000313" key="2">
    <source>
        <dbReference type="EMBL" id="VDN21649.1"/>
    </source>
</evidence>
<sequence>MALGNGYVNEKMNIDTSIRYAYGHGIIDEKTWNTLERDCCNKCIDTCDFTQSHEPLYSDAPCLNDTDVIVYMNDQKANVRVLLYYGDTDMACNFMMGQQFSDQLGLKTNTLSMGAWSKRVRYGMGETLEFRGAGHMAPQWRAPQMYYVIQQFLLNHPI</sequence>
<protein>
    <submittedName>
        <fullName evidence="2">Uncharacterized protein</fullName>
    </submittedName>
</protein>
<proteinExistence type="inferred from homology"/>
<dbReference type="SUPFAM" id="SSF53474">
    <property type="entry name" value="alpha/beta-Hydrolases"/>
    <property type="match status" value="1"/>
</dbReference>
<organism evidence="2 3">
    <name type="scientific">Cylicostephanus goldi</name>
    <name type="common">Nematode worm</name>
    <dbReference type="NCBI Taxonomy" id="71465"/>
    <lineage>
        <taxon>Eukaryota</taxon>
        <taxon>Metazoa</taxon>
        <taxon>Ecdysozoa</taxon>
        <taxon>Nematoda</taxon>
        <taxon>Chromadorea</taxon>
        <taxon>Rhabditida</taxon>
        <taxon>Rhabditina</taxon>
        <taxon>Rhabditomorpha</taxon>
        <taxon>Strongyloidea</taxon>
        <taxon>Strongylidae</taxon>
        <taxon>Cylicostephanus</taxon>
    </lineage>
</organism>
<dbReference type="GO" id="GO:0004185">
    <property type="term" value="F:serine-type carboxypeptidase activity"/>
    <property type="evidence" value="ECO:0007669"/>
    <property type="project" value="InterPro"/>
</dbReference>
<dbReference type="OrthoDB" id="735686at2759"/>
<gene>
    <name evidence="2" type="ORF">CGOC_LOCUS9102</name>
</gene>
<dbReference type="Pfam" id="PF00450">
    <property type="entry name" value="Peptidase_S10"/>
    <property type="match status" value="2"/>
</dbReference>
<keyword evidence="3" id="KW-1185">Reference proteome</keyword>
<evidence type="ECO:0000256" key="1">
    <source>
        <dbReference type="ARBA" id="ARBA00009431"/>
    </source>
</evidence>
<reference evidence="2 3" key="1">
    <citation type="submission" date="2018-11" db="EMBL/GenBank/DDBJ databases">
        <authorList>
            <consortium name="Pathogen Informatics"/>
        </authorList>
    </citation>
    <scope>NUCLEOTIDE SEQUENCE [LARGE SCALE GENOMIC DNA]</scope>
</reference>
<dbReference type="Gene3D" id="3.40.50.1820">
    <property type="entry name" value="alpha/beta hydrolase"/>
    <property type="match status" value="1"/>
</dbReference>
<evidence type="ECO:0000313" key="3">
    <source>
        <dbReference type="Proteomes" id="UP000271889"/>
    </source>
</evidence>